<reference evidence="1 2" key="1">
    <citation type="journal article" date="2011" name="Stand. Genomic Sci.">
        <title>Non-contiguous finished genome sequence and contextual data of the filamentous soil bacterium Ktedonobacter racemifer type strain (SOSP1-21).</title>
        <authorList>
            <person name="Chang Y.J."/>
            <person name="Land M."/>
            <person name="Hauser L."/>
            <person name="Chertkov O."/>
            <person name="Del Rio T.G."/>
            <person name="Nolan M."/>
            <person name="Copeland A."/>
            <person name="Tice H."/>
            <person name="Cheng J.F."/>
            <person name="Lucas S."/>
            <person name="Han C."/>
            <person name="Goodwin L."/>
            <person name="Pitluck S."/>
            <person name="Ivanova N."/>
            <person name="Ovchinikova G."/>
            <person name="Pati A."/>
            <person name="Chen A."/>
            <person name="Palaniappan K."/>
            <person name="Mavromatis K."/>
            <person name="Liolios K."/>
            <person name="Brettin T."/>
            <person name="Fiebig A."/>
            <person name="Rohde M."/>
            <person name="Abt B."/>
            <person name="Goker M."/>
            <person name="Detter J.C."/>
            <person name="Woyke T."/>
            <person name="Bristow J."/>
            <person name="Eisen J.A."/>
            <person name="Markowitz V."/>
            <person name="Hugenholtz P."/>
            <person name="Kyrpides N.C."/>
            <person name="Klenk H.P."/>
            <person name="Lapidus A."/>
        </authorList>
    </citation>
    <scope>NUCLEOTIDE SEQUENCE [LARGE SCALE GENOMIC DNA]</scope>
    <source>
        <strain evidence="2">DSM 44963</strain>
    </source>
</reference>
<evidence type="ECO:0000313" key="1">
    <source>
        <dbReference type="EMBL" id="EFH88758.1"/>
    </source>
</evidence>
<dbReference type="Proteomes" id="UP000004508">
    <property type="component" value="Unassembled WGS sequence"/>
</dbReference>
<name>D6TG56_KTERA</name>
<gene>
    <name evidence="1" type="ORF">Krac_10255</name>
</gene>
<protein>
    <submittedName>
        <fullName evidence="1">Uncharacterized protein</fullName>
    </submittedName>
</protein>
<dbReference type="AlphaFoldDB" id="D6TG56"/>
<evidence type="ECO:0000313" key="2">
    <source>
        <dbReference type="Proteomes" id="UP000004508"/>
    </source>
</evidence>
<proteinExistence type="predicted"/>
<keyword evidence="2" id="KW-1185">Reference proteome</keyword>
<dbReference type="InParanoid" id="D6TG56"/>
<comment type="caution">
    <text evidence="1">The sequence shown here is derived from an EMBL/GenBank/DDBJ whole genome shotgun (WGS) entry which is preliminary data.</text>
</comment>
<dbReference type="EMBL" id="ADVG01000001">
    <property type="protein sequence ID" value="EFH88758.1"/>
    <property type="molecule type" value="Genomic_DNA"/>
</dbReference>
<accession>D6TG56</accession>
<sequence length="56" mass="6350">MTGTTLTNSNRFHSGNTYGIKECFTVQGQKEELPYSVVVERAIVEIPEKICFLAIW</sequence>
<organism evidence="1 2">
    <name type="scientific">Ktedonobacter racemifer DSM 44963</name>
    <dbReference type="NCBI Taxonomy" id="485913"/>
    <lineage>
        <taxon>Bacteria</taxon>
        <taxon>Bacillati</taxon>
        <taxon>Chloroflexota</taxon>
        <taxon>Ktedonobacteria</taxon>
        <taxon>Ktedonobacterales</taxon>
        <taxon>Ktedonobacteraceae</taxon>
        <taxon>Ktedonobacter</taxon>
    </lineage>
</organism>